<dbReference type="InterPro" id="IPR039878">
    <property type="entry name" value="RBM33"/>
</dbReference>
<proteinExistence type="predicted"/>
<feature type="region of interest" description="Disordered" evidence="1">
    <location>
        <begin position="335"/>
        <end position="371"/>
    </location>
</feature>
<feature type="region of interest" description="Disordered" evidence="1">
    <location>
        <begin position="162"/>
        <end position="234"/>
    </location>
</feature>
<organism evidence="2 3">
    <name type="scientific">Triplophysa tibetana</name>
    <dbReference type="NCBI Taxonomy" id="1572043"/>
    <lineage>
        <taxon>Eukaryota</taxon>
        <taxon>Metazoa</taxon>
        <taxon>Chordata</taxon>
        <taxon>Craniata</taxon>
        <taxon>Vertebrata</taxon>
        <taxon>Euteleostomi</taxon>
        <taxon>Actinopterygii</taxon>
        <taxon>Neopterygii</taxon>
        <taxon>Teleostei</taxon>
        <taxon>Ostariophysi</taxon>
        <taxon>Cypriniformes</taxon>
        <taxon>Nemacheilidae</taxon>
        <taxon>Triplophysa</taxon>
    </lineage>
</organism>
<feature type="region of interest" description="Disordered" evidence="1">
    <location>
        <begin position="261"/>
        <end position="315"/>
    </location>
</feature>
<evidence type="ECO:0000313" key="2">
    <source>
        <dbReference type="EMBL" id="KAA0719267.1"/>
    </source>
</evidence>
<feature type="compositionally biased region" description="Polar residues" evidence="1">
    <location>
        <begin position="262"/>
        <end position="272"/>
    </location>
</feature>
<sequence>MKSDSEEDMMVDDWLTAKRVLSDTSDEELNDDLLCSDDENKTMRYHYESISQPKLQAIAKPLLVCRTSHLAKDQATCAEEERTEIEVDPAEVLDIEINAPSGDEFQSGAELRGGLCSRHIDSSCREQPAPKKTFTRTCCSPETRFPGQHMLDQQHPASVLDTNPLLAGQTPKGFLLPPGCESDPRRPSPALQGPMSPSKSGRPKPTQDPLQNYRSPRTVPHFSDPSGSRAQKPAVLVRAVARRGSSAKPMAVARGIPIATKQPASAKSTISAKTPPAQGTVGRNAGQKVKEEPQTPPAPQKLPVKPQNNEGCGDDSELYRQRLMEQIQLRKEILEQKERRRRTQAMKKKRSLKKRRRRDAKRCKKNNQHQQKPTLCSVLNCHSECQLLPQEHQYHYLVATPHSSSGRAKEMPFICPHQMGTDRVLLPDHRNLHCSTALASQALEVRKRKLEMGDSNTSVPIKIKVVKHFNTSDRQESTSSTLRSQMREEFRNVIETEPRVVTLTTPDSFQLLCPNHSREADPNQSQHKVPFGENQCCAFIPFSSGLKTESCCCSKQCQLHSKT</sequence>
<dbReference type="EMBL" id="SOYY01000007">
    <property type="protein sequence ID" value="KAA0719267.1"/>
    <property type="molecule type" value="Genomic_DNA"/>
</dbReference>
<dbReference type="GO" id="GO:0003723">
    <property type="term" value="F:RNA binding"/>
    <property type="evidence" value="ECO:0007669"/>
    <property type="project" value="TreeGrafter"/>
</dbReference>
<gene>
    <name evidence="2" type="ORF">E1301_Tti006643</name>
</gene>
<feature type="compositionally biased region" description="Basic residues" evidence="1">
    <location>
        <begin position="339"/>
        <end position="367"/>
    </location>
</feature>
<dbReference type="AlphaFoldDB" id="A0A5A9PF16"/>
<protein>
    <submittedName>
        <fullName evidence="2">Uncharacterized protein</fullName>
    </submittedName>
</protein>
<comment type="caution">
    <text evidence="2">The sequence shown here is derived from an EMBL/GenBank/DDBJ whole genome shotgun (WGS) entry which is preliminary data.</text>
</comment>
<dbReference type="PANTHER" id="PTHR22014">
    <property type="entry name" value="RNA-BINDING PROTEIN 33"/>
    <property type="match status" value="1"/>
</dbReference>
<dbReference type="PANTHER" id="PTHR22014:SF2">
    <property type="entry name" value="RNA-BINDING PROTEIN 33"/>
    <property type="match status" value="1"/>
</dbReference>
<evidence type="ECO:0000313" key="3">
    <source>
        <dbReference type="Proteomes" id="UP000324632"/>
    </source>
</evidence>
<name>A0A5A9PF16_9TELE</name>
<keyword evidence="3" id="KW-1185">Reference proteome</keyword>
<reference evidence="2 3" key="1">
    <citation type="journal article" date="2019" name="Mol. Ecol. Resour.">
        <title>Chromosome-level genome assembly of Triplophysa tibetana, a fish adapted to the harsh high-altitude environment of the Tibetan Plateau.</title>
        <authorList>
            <person name="Yang X."/>
            <person name="Liu H."/>
            <person name="Ma Z."/>
            <person name="Zou Y."/>
            <person name="Zou M."/>
            <person name="Mao Y."/>
            <person name="Li X."/>
            <person name="Wang H."/>
            <person name="Chen T."/>
            <person name="Wang W."/>
            <person name="Yang R."/>
        </authorList>
    </citation>
    <scope>NUCLEOTIDE SEQUENCE [LARGE SCALE GENOMIC DNA]</scope>
    <source>
        <strain evidence="2">TTIB1903HZAU</strain>
        <tissue evidence="2">Muscle</tissue>
    </source>
</reference>
<evidence type="ECO:0000256" key="1">
    <source>
        <dbReference type="SAM" id="MobiDB-lite"/>
    </source>
</evidence>
<accession>A0A5A9PF16</accession>
<dbReference type="Proteomes" id="UP000324632">
    <property type="component" value="Chromosome 7"/>
</dbReference>